<protein>
    <recommendedName>
        <fullName evidence="8">Holo-[acyl-carrier-protein] synthase</fullName>
        <shortName evidence="8">Holo-ACP synthase</shortName>
        <ecNumber evidence="8">2.7.8.7</ecNumber>
    </recommendedName>
    <alternativeName>
        <fullName evidence="8">4'-phosphopantetheinyl transferase AcpS</fullName>
    </alternativeName>
</protein>
<comment type="function">
    <text evidence="8">Transfers the 4'-phosphopantetheine moiety from coenzyme A to a Ser of acyl-carrier-protein.</text>
</comment>
<proteinExistence type="inferred from homology"/>
<dbReference type="OrthoDB" id="517356at2"/>
<dbReference type="GO" id="GO:0000287">
    <property type="term" value="F:magnesium ion binding"/>
    <property type="evidence" value="ECO:0007669"/>
    <property type="project" value="UniProtKB-UniRule"/>
</dbReference>
<evidence type="ECO:0000256" key="2">
    <source>
        <dbReference type="ARBA" id="ARBA00022679"/>
    </source>
</evidence>
<comment type="cofactor">
    <cofactor evidence="8">
        <name>Mg(2+)</name>
        <dbReference type="ChEBI" id="CHEBI:18420"/>
    </cofactor>
</comment>
<dbReference type="SUPFAM" id="SSF56214">
    <property type="entry name" value="4'-phosphopantetheinyl transferase"/>
    <property type="match status" value="1"/>
</dbReference>
<gene>
    <name evidence="8" type="primary">acpS</name>
    <name evidence="10" type="ordered locus">HTH_0055</name>
</gene>
<keyword evidence="2 8" id="KW-0808">Transferase</keyword>
<accession>D3DFC0</accession>
<dbReference type="EMBL" id="AP011112">
    <property type="protein sequence ID" value="BAI68522.1"/>
    <property type="molecule type" value="Genomic_DNA"/>
</dbReference>
<dbReference type="NCBIfam" id="TIGR00516">
    <property type="entry name" value="acpS"/>
    <property type="match status" value="1"/>
</dbReference>
<evidence type="ECO:0000256" key="6">
    <source>
        <dbReference type="ARBA" id="ARBA00023098"/>
    </source>
</evidence>
<evidence type="ECO:0000256" key="3">
    <source>
        <dbReference type="ARBA" id="ARBA00022723"/>
    </source>
</evidence>
<keyword evidence="6 8" id="KW-0443">Lipid metabolism</keyword>
<dbReference type="InterPro" id="IPR004568">
    <property type="entry name" value="Ppantetheine-prot_Trfase_dom"/>
</dbReference>
<reference evidence="10 11" key="1">
    <citation type="journal article" date="2010" name="J. Bacteriol.">
        <title>Complete genome sequence of the thermophilic, obligately chemolithoautotrophic hydrogen-oxidizing bacterium Hydrogenobacter thermophilus TK-6.</title>
        <authorList>
            <person name="Arai H."/>
            <person name="Kanbe H."/>
            <person name="Ishii M."/>
            <person name="Igarashi Y."/>
        </authorList>
    </citation>
    <scope>NUCLEOTIDE SEQUENCE [LARGE SCALE GENOMIC DNA]</scope>
    <source>
        <strain evidence="11">DSM 6534 / IAM 12695 / TK-6 [Tokyo]</strain>
    </source>
</reference>
<dbReference type="InterPro" id="IPR037143">
    <property type="entry name" value="4-PPantetheinyl_Trfase_dom_sf"/>
</dbReference>
<feature type="binding site" evidence="8">
    <location>
        <position position="5"/>
    </location>
    <ligand>
        <name>Mg(2+)</name>
        <dbReference type="ChEBI" id="CHEBI:18420"/>
    </ligand>
</feature>
<dbReference type="Proteomes" id="UP000002574">
    <property type="component" value="Chromosome"/>
</dbReference>
<dbReference type="InterPro" id="IPR002582">
    <property type="entry name" value="ACPS"/>
</dbReference>
<evidence type="ECO:0000313" key="10">
    <source>
        <dbReference type="EMBL" id="BAI68522.1"/>
    </source>
</evidence>
<dbReference type="Pfam" id="PF01648">
    <property type="entry name" value="ACPS"/>
    <property type="match status" value="1"/>
</dbReference>
<evidence type="ECO:0000313" key="11">
    <source>
        <dbReference type="Proteomes" id="UP000002574"/>
    </source>
</evidence>
<dbReference type="KEGG" id="hth:HTH_0055"/>
<keyword evidence="1 8" id="KW-0444">Lipid biosynthesis</keyword>
<organism evidence="10 11">
    <name type="scientific">Hydrogenobacter thermophilus (strain DSM 6534 / IAM 12695 / TK-6)</name>
    <dbReference type="NCBI Taxonomy" id="608538"/>
    <lineage>
        <taxon>Bacteria</taxon>
        <taxon>Pseudomonadati</taxon>
        <taxon>Aquificota</taxon>
        <taxon>Aquificia</taxon>
        <taxon>Aquificales</taxon>
        <taxon>Aquificaceae</taxon>
        <taxon>Hydrogenobacter</taxon>
    </lineage>
</organism>
<feature type="domain" description="4'-phosphopantetheinyl transferase" evidence="9">
    <location>
        <begin position="2"/>
        <end position="115"/>
    </location>
</feature>
<feature type="binding site" evidence="8">
    <location>
        <position position="54"/>
    </location>
    <ligand>
        <name>Mg(2+)</name>
        <dbReference type="ChEBI" id="CHEBI:18420"/>
    </ligand>
</feature>
<comment type="subcellular location">
    <subcellularLocation>
        <location evidence="8">Cytoplasm</location>
    </subcellularLocation>
</comment>
<dbReference type="InterPro" id="IPR008278">
    <property type="entry name" value="4-PPantetheinyl_Trfase_dom"/>
</dbReference>
<evidence type="ECO:0000256" key="1">
    <source>
        <dbReference type="ARBA" id="ARBA00022516"/>
    </source>
</evidence>
<evidence type="ECO:0000256" key="5">
    <source>
        <dbReference type="ARBA" id="ARBA00022842"/>
    </source>
</evidence>
<evidence type="ECO:0000256" key="4">
    <source>
        <dbReference type="ARBA" id="ARBA00022832"/>
    </source>
</evidence>
<dbReference type="NCBIfam" id="TIGR00556">
    <property type="entry name" value="pantethn_trn"/>
    <property type="match status" value="1"/>
</dbReference>
<dbReference type="GO" id="GO:0006633">
    <property type="term" value="P:fatty acid biosynthetic process"/>
    <property type="evidence" value="ECO:0007669"/>
    <property type="project" value="UniProtKB-UniRule"/>
</dbReference>
<evidence type="ECO:0000256" key="7">
    <source>
        <dbReference type="ARBA" id="ARBA00023160"/>
    </source>
</evidence>
<keyword evidence="11" id="KW-1185">Reference proteome</keyword>
<evidence type="ECO:0000256" key="8">
    <source>
        <dbReference type="HAMAP-Rule" id="MF_00101"/>
    </source>
</evidence>
<keyword evidence="4 8" id="KW-0276">Fatty acid metabolism</keyword>
<keyword evidence="8" id="KW-0963">Cytoplasm</keyword>
<keyword evidence="3 8" id="KW-0479">Metal-binding</keyword>
<dbReference type="GO" id="GO:0005737">
    <property type="term" value="C:cytoplasm"/>
    <property type="evidence" value="ECO:0007669"/>
    <property type="project" value="UniProtKB-SubCell"/>
</dbReference>
<dbReference type="RefSeq" id="WP_012962705.1">
    <property type="nucleotide sequence ID" value="NC_013799.1"/>
</dbReference>
<dbReference type="HAMAP" id="MF_00101">
    <property type="entry name" value="AcpS"/>
    <property type="match status" value="1"/>
</dbReference>
<comment type="catalytic activity">
    <reaction evidence="8">
        <text>apo-[ACP] + CoA = holo-[ACP] + adenosine 3',5'-bisphosphate + H(+)</text>
        <dbReference type="Rhea" id="RHEA:12068"/>
        <dbReference type="Rhea" id="RHEA-COMP:9685"/>
        <dbReference type="Rhea" id="RHEA-COMP:9690"/>
        <dbReference type="ChEBI" id="CHEBI:15378"/>
        <dbReference type="ChEBI" id="CHEBI:29999"/>
        <dbReference type="ChEBI" id="CHEBI:57287"/>
        <dbReference type="ChEBI" id="CHEBI:58343"/>
        <dbReference type="ChEBI" id="CHEBI:64479"/>
        <dbReference type="EC" id="2.7.8.7"/>
    </reaction>
</comment>
<dbReference type="GO" id="GO:0008897">
    <property type="term" value="F:holo-[acyl-carrier-protein] synthase activity"/>
    <property type="evidence" value="ECO:0007669"/>
    <property type="project" value="UniProtKB-UniRule"/>
</dbReference>
<keyword evidence="7 8" id="KW-0275">Fatty acid biosynthesis</keyword>
<dbReference type="EC" id="2.7.8.7" evidence="8"/>
<comment type="similarity">
    <text evidence="8">Belongs to the P-Pant transferase superfamily. AcpS family.</text>
</comment>
<dbReference type="AlphaFoldDB" id="D3DFC0"/>
<evidence type="ECO:0000259" key="9">
    <source>
        <dbReference type="Pfam" id="PF01648"/>
    </source>
</evidence>
<dbReference type="Gene3D" id="3.90.470.20">
    <property type="entry name" value="4'-phosphopantetheinyl transferase domain"/>
    <property type="match status" value="1"/>
</dbReference>
<name>D3DFC0_HYDTT</name>
<sequence>MLGIDIVKNERIKTAVERFGDRFLSRVYTQKELEYCKAQKCFFECLSARWACKEAVLKAFYQRFGIVLKLSQIEVLGDRGKPAKVNILGDDLKGMLESVSIWVSISHERDYSVAVALIEAHSYGLLSL</sequence>
<keyword evidence="5 8" id="KW-0460">Magnesium</keyword>
<dbReference type="STRING" id="608538.HTH_0055"/>
<dbReference type="eggNOG" id="COG0736">
    <property type="taxonomic scope" value="Bacteria"/>
</dbReference>